<keyword evidence="1" id="KW-0804">Transcription</keyword>
<reference evidence="4" key="1">
    <citation type="journal article" date="2020" name="Plant J.">
        <title>Transposons played a major role in the diversification between the closely related almond and peach genomes: results from the almond genome sequence.</title>
        <authorList>
            <person name="Alioto T."/>
            <person name="Alexiou K.G."/>
            <person name="Bardil A."/>
            <person name="Barteri F."/>
            <person name="Castanera R."/>
            <person name="Cruz F."/>
            <person name="Dhingra A."/>
            <person name="Duval H."/>
            <person name="Fernandez I Marti A."/>
            <person name="Frias L."/>
            <person name="Galan B."/>
            <person name="Garcia J.L."/>
            <person name="Howad W."/>
            <person name="Gomez-Garrido J."/>
            <person name="Gut M."/>
            <person name="Julca I."/>
            <person name="Morata J."/>
            <person name="Puigdomenech P."/>
            <person name="Ribeca P."/>
            <person name="Rubio Cabetas M.J."/>
            <person name="Vlasova A."/>
            <person name="Wirthensohn M."/>
            <person name="Garcia-Mas J."/>
            <person name="Gabaldon T."/>
            <person name="Casacuberta J.M."/>
            <person name="Arus P."/>
        </authorList>
    </citation>
    <scope>NUCLEOTIDE SEQUENCE [LARGE SCALE GENOMIC DNA]</scope>
    <source>
        <strain evidence="4">cv. Texas</strain>
    </source>
</reference>
<dbReference type="PANTHER" id="PTHR11093">
    <property type="entry name" value="RUVB-RELATED REPTIN AND PONTIN"/>
    <property type="match status" value="1"/>
</dbReference>
<keyword evidence="1" id="KW-0547">Nucleotide-binding</keyword>
<name>A0A5E4G599_PRUDU</name>
<proteinExistence type="inferred from homology"/>
<evidence type="ECO:0000313" key="4">
    <source>
        <dbReference type="Proteomes" id="UP000327085"/>
    </source>
</evidence>
<evidence type="ECO:0000313" key="3">
    <source>
        <dbReference type="EMBL" id="VVA34818.1"/>
    </source>
</evidence>
<accession>A0A5E4G599</accession>
<dbReference type="Proteomes" id="UP000327085">
    <property type="component" value="Chromosome 6"/>
</dbReference>
<dbReference type="InterPro" id="IPR027238">
    <property type="entry name" value="RuvB-like"/>
</dbReference>
<dbReference type="Pfam" id="PF17856">
    <property type="entry name" value="TIP49_C"/>
    <property type="match status" value="1"/>
</dbReference>
<dbReference type="InParanoid" id="A0A5E4G599"/>
<dbReference type="Gene3D" id="1.10.8.60">
    <property type="match status" value="1"/>
</dbReference>
<evidence type="ECO:0000259" key="2">
    <source>
        <dbReference type="Pfam" id="PF17856"/>
    </source>
</evidence>
<keyword evidence="1" id="KW-0347">Helicase</keyword>
<dbReference type="InterPro" id="IPR041048">
    <property type="entry name" value="RuvB-like_C"/>
</dbReference>
<dbReference type="EMBL" id="CABIKO010000353">
    <property type="protein sequence ID" value="VVA34818.1"/>
    <property type="molecule type" value="Genomic_DNA"/>
</dbReference>
<keyword evidence="1" id="KW-0378">Hydrolase</keyword>
<sequence length="93" mass="10951">MMNVGLFEVFEEAKHLLTKIGVYAPLRYAIHLITASLLACQKRKRNIVEMEDITRVYHLLLDVKRSTQYLMEYQSRYMFSEEGDKDDTNAMQS</sequence>
<dbReference type="GO" id="GO:0005524">
    <property type="term" value="F:ATP binding"/>
    <property type="evidence" value="ECO:0007669"/>
    <property type="project" value="UniProtKB-KW"/>
</dbReference>
<dbReference type="GO" id="GO:0016887">
    <property type="term" value="F:ATP hydrolysis activity"/>
    <property type="evidence" value="ECO:0007669"/>
    <property type="project" value="RHEA"/>
</dbReference>
<dbReference type="Gramene" id="VVA34818">
    <property type="protein sequence ID" value="VVA34818"/>
    <property type="gene ID" value="Prudul26B003811"/>
</dbReference>
<keyword evidence="1" id="KW-0539">Nucleus</keyword>
<keyword evidence="1" id="KW-0067">ATP-binding</keyword>
<feature type="domain" description="RuvB-like AAA-lid" evidence="2">
    <location>
        <begin position="9"/>
        <end position="62"/>
    </location>
</feature>
<gene>
    <name evidence="3" type="ORF">ALMOND_2B003811</name>
</gene>
<protein>
    <recommendedName>
        <fullName evidence="1">RuvB-like helicase</fullName>
        <ecNumber evidence="1">3.6.4.12</ecNumber>
    </recommendedName>
</protein>
<comment type="catalytic activity">
    <reaction evidence="1">
        <text>ATP + H2O = ADP + phosphate + H(+)</text>
        <dbReference type="Rhea" id="RHEA:13065"/>
        <dbReference type="ChEBI" id="CHEBI:15377"/>
        <dbReference type="ChEBI" id="CHEBI:15378"/>
        <dbReference type="ChEBI" id="CHEBI:30616"/>
        <dbReference type="ChEBI" id="CHEBI:43474"/>
        <dbReference type="ChEBI" id="CHEBI:456216"/>
        <dbReference type="EC" id="3.6.4.12"/>
    </reaction>
</comment>
<dbReference type="EC" id="3.6.4.12" evidence="1"/>
<dbReference type="GO" id="GO:0003678">
    <property type="term" value="F:DNA helicase activity"/>
    <property type="evidence" value="ECO:0007669"/>
    <property type="project" value="UniProtKB-EC"/>
</dbReference>
<keyword evidence="1" id="KW-0805">Transcription regulation</keyword>
<comment type="similarity">
    <text evidence="1">Belongs to the RuvB family.</text>
</comment>
<organism evidence="3 4">
    <name type="scientific">Prunus dulcis</name>
    <name type="common">Almond</name>
    <name type="synonym">Amygdalus dulcis</name>
    <dbReference type="NCBI Taxonomy" id="3755"/>
    <lineage>
        <taxon>Eukaryota</taxon>
        <taxon>Viridiplantae</taxon>
        <taxon>Streptophyta</taxon>
        <taxon>Embryophyta</taxon>
        <taxon>Tracheophyta</taxon>
        <taxon>Spermatophyta</taxon>
        <taxon>Magnoliopsida</taxon>
        <taxon>eudicotyledons</taxon>
        <taxon>Gunneridae</taxon>
        <taxon>Pentapetalae</taxon>
        <taxon>rosids</taxon>
        <taxon>fabids</taxon>
        <taxon>Rosales</taxon>
        <taxon>Rosaceae</taxon>
        <taxon>Amygdaloideae</taxon>
        <taxon>Amygdaleae</taxon>
        <taxon>Prunus</taxon>
    </lineage>
</organism>
<evidence type="ECO:0000256" key="1">
    <source>
        <dbReference type="RuleBase" id="RU363048"/>
    </source>
</evidence>
<dbReference type="AlphaFoldDB" id="A0A5E4G599"/>
<dbReference type="OMA" id="MMNVGLF"/>